<proteinExistence type="predicted"/>
<accession>E3CAR7</accession>
<dbReference type="eggNOG" id="ENOG50335T1">
    <property type="taxonomic scope" value="Bacteria"/>
</dbReference>
<dbReference type="OrthoDB" id="2067392at2"/>
<protein>
    <recommendedName>
        <fullName evidence="3">Phage protein</fullName>
    </recommendedName>
</protein>
<organism evidence="1 2">
    <name type="scientific">Limosilactobacillus oris PB013-T2-3</name>
    <dbReference type="NCBI Taxonomy" id="908339"/>
    <lineage>
        <taxon>Bacteria</taxon>
        <taxon>Bacillati</taxon>
        <taxon>Bacillota</taxon>
        <taxon>Bacilli</taxon>
        <taxon>Lactobacillales</taxon>
        <taxon>Lactobacillaceae</taxon>
        <taxon>Limosilactobacillus</taxon>
    </lineage>
</organism>
<dbReference type="EMBL" id="AEKL01000087">
    <property type="protein sequence ID" value="EFQ52188.1"/>
    <property type="molecule type" value="Genomic_DNA"/>
</dbReference>
<evidence type="ECO:0000313" key="2">
    <source>
        <dbReference type="Proteomes" id="UP000003070"/>
    </source>
</evidence>
<dbReference type="RefSeq" id="WP_003714719.1">
    <property type="nucleotide sequence ID" value="NZ_AEKL01000087.1"/>
</dbReference>
<reference evidence="1 2" key="1">
    <citation type="submission" date="2010-10" db="EMBL/GenBank/DDBJ databases">
        <authorList>
            <person name="Durkin A.S."/>
            <person name="Madupu R."/>
            <person name="Torralba M."/>
            <person name="Gillis M."/>
            <person name="Methe B."/>
            <person name="Sutton G."/>
            <person name="Nelson K.E."/>
        </authorList>
    </citation>
    <scope>NUCLEOTIDE SEQUENCE [LARGE SCALE GENOMIC DNA]</scope>
    <source>
        <strain evidence="1 2">PB013-T2-3</strain>
    </source>
</reference>
<evidence type="ECO:0008006" key="3">
    <source>
        <dbReference type="Google" id="ProtNLM"/>
    </source>
</evidence>
<dbReference type="Proteomes" id="UP000003070">
    <property type="component" value="Unassembled WGS sequence"/>
</dbReference>
<dbReference type="AlphaFoldDB" id="E3CAR7"/>
<evidence type="ECO:0000313" key="1">
    <source>
        <dbReference type="EMBL" id="EFQ52188.1"/>
    </source>
</evidence>
<dbReference type="Pfam" id="PF12363">
    <property type="entry name" value="Phage_TAC_12"/>
    <property type="match status" value="1"/>
</dbReference>
<name>E3CAR7_9LACO</name>
<dbReference type="InterPro" id="IPR024410">
    <property type="entry name" value="Phage_TAC_12"/>
</dbReference>
<comment type="caution">
    <text evidence="1">The sequence shown here is derived from an EMBL/GenBank/DDBJ whole genome shotgun (WGS) entry which is preliminary data.</text>
</comment>
<sequence>MQIKIKDKEFELNFGVKFVRLLDEHMPIKVNINGMGEQPLSMALNRALPALQTYDTAMLADIIYYALWKATPRPSKEDVDDFLDDPKTNIEKLFKDVQAEMKKANAIKMALKNLKA</sequence>
<gene>
    <name evidence="1" type="ORF">HMPREF9265_0937</name>
</gene>